<proteinExistence type="predicted"/>
<evidence type="ECO:0000256" key="3">
    <source>
        <dbReference type="ARBA" id="ARBA00023211"/>
    </source>
</evidence>
<reference evidence="6" key="1">
    <citation type="submission" date="2019-08" db="EMBL/GenBank/DDBJ databases">
        <authorList>
            <person name="Kucharzyk K."/>
            <person name="Murdoch R.W."/>
            <person name="Higgins S."/>
            <person name="Loffler F."/>
        </authorList>
    </citation>
    <scope>NUCLEOTIDE SEQUENCE</scope>
</reference>
<organism evidence="6">
    <name type="scientific">bioreactor metagenome</name>
    <dbReference type="NCBI Taxonomy" id="1076179"/>
    <lineage>
        <taxon>unclassified sequences</taxon>
        <taxon>metagenomes</taxon>
        <taxon>ecological metagenomes</taxon>
    </lineage>
</organism>
<dbReference type="PANTHER" id="PTHR30268">
    <property type="entry name" value="L-RHAMNOSE ISOMERASE"/>
    <property type="match status" value="1"/>
</dbReference>
<dbReference type="EMBL" id="VSSQ01027278">
    <property type="protein sequence ID" value="MPM76434.1"/>
    <property type="molecule type" value="Genomic_DNA"/>
</dbReference>
<dbReference type="Pfam" id="PF06134">
    <property type="entry name" value="RhaA"/>
    <property type="match status" value="1"/>
</dbReference>
<sequence length="279" mass="31510">MDGEFSLSSYDEAKRRFWVEHGKRCLEIAAALAAGTGEVCTVNYWMPDGYKDTCADTVVRREMMTRSLDEIFLSPYDATKVLASLESKLFGLGVESYTVASHEYSLGYAISRKKLYTLDAGHFHPTEVISAKISAVLQFVDQILLHVSRGVRWDSDHVITWDDELQRIMDEIVWNGYENRVFIGLDYFDASINRIAAWALGMRNARKAILNACLAPAAAIRGAEKRGALTERFARYEDRKTLPFGAVWAQYCQSRGIPQDGQWLNEVLAYERDVLGARG</sequence>
<dbReference type="SUPFAM" id="SSF51658">
    <property type="entry name" value="Xylose isomerase-like"/>
    <property type="match status" value="1"/>
</dbReference>
<keyword evidence="3" id="KW-0464">Manganese</keyword>
<keyword evidence="2" id="KW-0479">Metal-binding</keyword>
<gene>
    <name evidence="6" type="primary">rhaA_7</name>
    <name evidence="6" type="ORF">SDC9_123432</name>
</gene>
<evidence type="ECO:0000256" key="1">
    <source>
        <dbReference type="ARBA" id="ARBA00022490"/>
    </source>
</evidence>
<accession>A0A645CHS1</accession>
<dbReference type="GO" id="GO:0019301">
    <property type="term" value="P:rhamnose catabolic process"/>
    <property type="evidence" value="ECO:0007669"/>
    <property type="project" value="TreeGrafter"/>
</dbReference>
<dbReference type="InterPro" id="IPR009308">
    <property type="entry name" value="Rhamnose_isomerase"/>
</dbReference>
<dbReference type="Gene3D" id="3.20.20.150">
    <property type="entry name" value="Divalent-metal-dependent TIM barrel enzymes"/>
    <property type="match status" value="1"/>
</dbReference>
<dbReference type="InterPro" id="IPR050337">
    <property type="entry name" value="L-rhamnose_isomerase"/>
</dbReference>
<evidence type="ECO:0000313" key="6">
    <source>
        <dbReference type="EMBL" id="MPM76434.1"/>
    </source>
</evidence>
<keyword evidence="4 6" id="KW-0413">Isomerase</keyword>
<dbReference type="GO" id="GO:0019324">
    <property type="term" value="P:L-lyxose metabolic process"/>
    <property type="evidence" value="ECO:0007669"/>
    <property type="project" value="TreeGrafter"/>
</dbReference>
<dbReference type="GO" id="GO:0030145">
    <property type="term" value="F:manganese ion binding"/>
    <property type="evidence" value="ECO:0007669"/>
    <property type="project" value="InterPro"/>
</dbReference>
<dbReference type="PANTHER" id="PTHR30268:SF0">
    <property type="entry name" value="L-RHAMNOSE ISOMERASE"/>
    <property type="match status" value="1"/>
</dbReference>
<dbReference type="AlphaFoldDB" id="A0A645CHS1"/>
<dbReference type="GO" id="GO:0008740">
    <property type="term" value="F:L-rhamnose isomerase activity"/>
    <property type="evidence" value="ECO:0007669"/>
    <property type="project" value="UniProtKB-EC"/>
</dbReference>
<keyword evidence="5" id="KW-0684">Rhamnose metabolism</keyword>
<evidence type="ECO:0000256" key="5">
    <source>
        <dbReference type="ARBA" id="ARBA00023308"/>
    </source>
</evidence>
<protein>
    <submittedName>
        <fullName evidence="6">L-rhamnose isomerase</fullName>
        <ecNumber evidence="6">5.3.1.14</ecNumber>
    </submittedName>
</protein>
<evidence type="ECO:0000256" key="2">
    <source>
        <dbReference type="ARBA" id="ARBA00022723"/>
    </source>
</evidence>
<comment type="caution">
    <text evidence="6">The sequence shown here is derived from an EMBL/GenBank/DDBJ whole genome shotgun (WGS) entry which is preliminary data.</text>
</comment>
<evidence type="ECO:0000256" key="4">
    <source>
        <dbReference type="ARBA" id="ARBA00023235"/>
    </source>
</evidence>
<dbReference type="EC" id="5.3.1.14" evidence="6"/>
<dbReference type="InterPro" id="IPR036237">
    <property type="entry name" value="Xyl_isomerase-like_sf"/>
</dbReference>
<keyword evidence="1" id="KW-0963">Cytoplasm</keyword>
<name>A0A645CHS1_9ZZZZ</name>